<dbReference type="GeneID" id="65071860"/>
<evidence type="ECO:0000313" key="2">
    <source>
        <dbReference type="Proteomes" id="UP000292160"/>
    </source>
</evidence>
<dbReference type="RefSeq" id="YP_010082852.1">
    <property type="nucleotide sequence ID" value="NC_055035.1"/>
</dbReference>
<dbReference type="Proteomes" id="UP000292160">
    <property type="component" value="Segment"/>
</dbReference>
<evidence type="ECO:0000313" key="1">
    <source>
        <dbReference type="EMBL" id="QBJ04171.1"/>
    </source>
</evidence>
<keyword evidence="2" id="KW-1185">Reference proteome</keyword>
<dbReference type="EMBL" id="MK554696">
    <property type="protein sequence ID" value="QBJ04171.1"/>
    <property type="molecule type" value="Genomic_DNA"/>
</dbReference>
<reference evidence="1 2" key="1">
    <citation type="submission" date="2019-02" db="EMBL/GenBank/DDBJ databases">
        <title>Genomic, morphological and functional characterisation of novel bacteriophage Fnu1 capable of disrupt Fusobacterium nucleatum biofilm.</title>
        <authorList>
            <person name="Kabwe M."/>
            <person name="Brown T.L."/>
            <person name="Dashper S."/>
            <person name="Speirs L."/>
            <person name="Ku H."/>
            <person name="Petrovski S."/>
            <person name="Chan H.T."/>
            <person name="Lock P."/>
            <person name="Tucci J."/>
        </authorList>
    </citation>
    <scope>NUCLEOTIDE SEQUENCE [LARGE SCALE GENOMIC DNA]</scope>
</reference>
<dbReference type="KEGG" id="vg:65071860"/>
<protein>
    <submittedName>
        <fullName evidence="1">Alkaline phosphatase</fullName>
    </submittedName>
</protein>
<name>A0A481W6X9_9CAUD</name>
<accession>A0A481W6X9</accession>
<organism evidence="1 2">
    <name type="scientific">Fusobacterium phage Fnu1</name>
    <dbReference type="NCBI Taxonomy" id="2530024"/>
    <lineage>
        <taxon>Viruses</taxon>
        <taxon>Duplodnaviria</taxon>
        <taxon>Heunggongvirae</taxon>
        <taxon>Uroviricota</taxon>
        <taxon>Caudoviricetes</taxon>
        <taxon>Latrobevirus</taxon>
        <taxon>Latrobevirus FNU1</taxon>
    </lineage>
</organism>
<proteinExistence type="predicted"/>
<sequence>MKKIEKICYNVIRELGREIFYNFNYGEQLTSKDKEYILNTCENYRDIENYLYTDVFSYDLGIKEYEDDTIYNYLDSVILECNKQNIKVGEKAKEKIVEILREKIQFIYNIKNLLKNSGIEIK</sequence>